<dbReference type="Proteomes" id="UP000234748">
    <property type="component" value="Unassembled WGS sequence"/>
</dbReference>
<organism evidence="1 2">
    <name type="scientific">Peribacillus deserti</name>
    <dbReference type="NCBI Taxonomy" id="673318"/>
    <lineage>
        <taxon>Bacteria</taxon>
        <taxon>Bacillati</taxon>
        <taxon>Bacillota</taxon>
        <taxon>Bacilli</taxon>
        <taxon>Bacillales</taxon>
        <taxon>Bacillaceae</taxon>
        <taxon>Peribacillus</taxon>
    </lineage>
</organism>
<evidence type="ECO:0000313" key="2">
    <source>
        <dbReference type="Proteomes" id="UP000234748"/>
    </source>
</evidence>
<accession>A0A2N5M4T2</accession>
<gene>
    <name evidence="1" type="ORF">CUU66_13190</name>
</gene>
<dbReference type="RefSeq" id="WP_101642906.1">
    <property type="nucleotide sequence ID" value="NZ_PGUY01000041.1"/>
</dbReference>
<sequence length="83" mass="9663">MASRNNLRNLGDLSNLGNLRNLGDLSNLGDLRNLGDLSNLRNLGNRNINRTQLRRVINRLRAFKREVKRDTRSLVRDLRRIVK</sequence>
<protein>
    <submittedName>
        <fullName evidence="1">Uncharacterized protein</fullName>
    </submittedName>
</protein>
<dbReference type="EMBL" id="PGUY01000041">
    <property type="protein sequence ID" value="PLT29376.1"/>
    <property type="molecule type" value="Genomic_DNA"/>
</dbReference>
<reference evidence="1 2" key="1">
    <citation type="submission" date="2017-11" db="EMBL/GenBank/DDBJ databases">
        <title>Comparitive Functional Genomics of Dry Heat Resistant strains isolated from the Viking Spacecraft.</title>
        <authorList>
            <person name="Seuylemezian A."/>
            <person name="Cooper K."/>
            <person name="Vaishampayan P."/>
        </authorList>
    </citation>
    <scope>NUCLEOTIDE SEQUENCE [LARGE SCALE GENOMIC DNA]</scope>
    <source>
        <strain evidence="1 2">V1-29</strain>
    </source>
</reference>
<comment type="caution">
    <text evidence="1">The sequence shown here is derived from an EMBL/GenBank/DDBJ whole genome shotgun (WGS) entry which is preliminary data.</text>
</comment>
<name>A0A2N5M4T2_9BACI</name>
<evidence type="ECO:0000313" key="1">
    <source>
        <dbReference type="EMBL" id="PLT29376.1"/>
    </source>
</evidence>
<dbReference type="AlphaFoldDB" id="A0A2N5M4T2"/>
<keyword evidence="2" id="KW-1185">Reference proteome</keyword>
<proteinExistence type="predicted"/>